<dbReference type="Proteomes" id="UP001501598">
    <property type="component" value="Unassembled WGS sequence"/>
</dbReference>
<name>A0ABP8RTM9_9PSEU</name>
<comment type="caution">
    <text evidence="1">The sequence shown here is derived from an EMBL/GenBank/DDBJ whole genome shotgun (WGS) entry which is preliminary data.</text>
</comment>
<dbReference type="PANTHER" id="PTHR43664:SF1">
    <property type="entry name" value="BETA-METHYLMALYL-COA DEHYDRATASE"/>
    <property type="match status" value="1"/>
</dbReference>
<dbReference type="SUPFAM" id="SSF54637">
    <property type="entry name" value="Thioesterase/thiol ester dehydrase-isomerase"/>
    <property type="match status" value="1"/>
</dbReference>
<organism evidence="1 2">
    <name type="scientific">Pseudonocardia xishanensis</name>
    <dbReference type="NCBI Taxonomy" id="630995"/>
    <lineage>
        <taxon>Bacteria</taxon>
        <taxon>Bacillati</taxon>
        <taxon>Actinomycetota</taxon>
        <taxon>Actinomycetes</taxon>
        <taxon>Pseudonocardiales</taxon>
        <taxon>Pseudonocardiaceae</taxon>
        <taxon>Pseudonocardia</taxon>
    </lineage>
</organism>
<gene>
    <name evidence="1" type="primary">ripB</name>
    <name evidence="1" type="ORF">GCM10023175_35510</name>
</gene>
<reference evidence="2" key="1">
    <citation type="journal article" date="2019" name="Int. J. Syst. Evol. Microbiol.">
        <title>The Global Catalogue of Microorganisms (GCM) 10K type strain sequencing project: providing services to taxonomists for standard genome sequencing and annotation.</title>
        <authorList>
            <consortium name="The Broad Institute Genomics Platform"/>
            <consortium name="The Broad Institute Genome Sequencing Center for Infectious Disease"/>
            <person name="Wu L."/>
            <person name="Ma J."/>
        </authorList>
    </citation>
    <scope>NUCLEOTIDE SEQUENCE [LARGE SCALE GENOMIC DNA]</scope>
    <source>
        <strain evidence="2">JCM 17906</strain>
    </source>
</reference>
<protein>
    <submittedName>
        <fullName evidence="1">(R)-specific enoyl-CoA hydratase RipB/Ich</fullName>
    </submittedName>
</protein>
<dbReference type="Pfam" id="PF19315">
    <property type="entry name" value="MC_hydratase"/>
    <property type="match status" value="1"/>
</dbReference>
<dbReference type="CDD" id="cd03451">
    <property type="entry name" value="FkbR2"/>
    <property type="match status" value="1"/>
</dbReference>
<dbReference type="InterPro" id="IPR029069">
    <property type="entry name" value="HotDog_dom_sf"/>
</dbReference>
<dbReference type="InterPro" id="IPR052342">
    <property type="entry name" value="MCH/BMMD"/>
</dbReference>
<dbReference type="PANTHER" id="PTHR43664">
    <property type="entry name" value="MONOAMINE OXIDASE-RELATED"/>
    <property type="match status" value="1"/>
</dbReference>
<evidence type="ECO:0000313" key="1">
    <source>
        <dbReference type="EMBL" id="GAA4548673.1"/>
    </source>
</evidence>
<evidence type="ECO:0000313" key="2">
    <source>
        <dbReference type="Proteomes" id="UP001501598"/>
    </source>
</evidence>
<dbReference type="EMBL" id="BAABGT010000040">
    <property type="protein sequence ID" value="GAA4548673.1"/>
    <property type="molecule type" value="Genomic_DNA"/>
</dbReference>
<proteinExistence type="predicted"/>
<dbReference type="Gene3D" id="3.10.129.10">
    <property type="entry name" value="Hotdog Thioesterase"/>
    <property type="match status" value="1"/>
</dbReference>
<sequence>MSEPTDGLLSDGGYFEDFPVGRRMRHARAATIDEVEGGFLAKQVVNTAQAHFNEHLLQGTELGSGRLVFGLATASMVYGLVATDTAEHLVSELGWDKLRFRAPMHHGDTVEAFTEVLGVSDDIDHPNAGVVRFKHWGRRQDAVVVFEGERTALIERREPRSTS</sequence>
<accession>A0ABP8RTM9</accession>
<dbReference type="InterPro" id="IPR048274">
    <property type="entry name" value="MC_hydratase"/>
</dbReference>
<keyword evidence="2" id="KW-1185">Reference proteome</keyword>